<proteinExistence type="inferred from homology"/>
<dbReference type="Gene3D" id="3.20.20.300">
    <property type="entry name" value="Glycoside hydrolase, family 3, N-terminal domain"/>
    <property type="match status" value="1"/>
</dbReference>
<accession>A0AAN1UTF9</accession>
<evidence type="ECO:0000313" key="9">
    <source>
        <dbReference type="Proteomes" id="UP000267249"/>
    </source>
</evidence>
<dbReference type="InterPro" id="IPR017853">
    <property type="entry name" value="GH"/>
</dbReference>
<reference evidence="8 9" key="1">
    <citation type="journal article" date="2018" name="Sci. Rep.">
        <title>Genome Features and Biochemical Characteristics of a Robust, Fast Growing and Naturally Transformable Cyanobacterium Synechococcus elongatus PCC 11801 Isolated from India.</title>
        <authorList>
            <person name="Jaiswal D."/>
            <person name="Sengupta A."/>
            <person name="Sohoni S."/>
            <person name="Sengupta S."/>
            <person name="Phadnavis A.G."/>
            <person name="Pakrasi H.B."/>
            <person name="Wangikar P.P."/>
        </authorList>
    </citation>
    <scope>NUCLEOTIDE SEQUENCE [LARGE SCALE GENOMIC DNA]</scope>
    <source>
        <strain evidence="8 9">PCC 11801</strain>
    </source>
</reference>
<evidence type="ECO:0000259" key="7">
    <source>
        <dbReference type="Pfam" id="PF18034"/>
    </source>
</evidence>
<keyword evidence="5" id="KW-0326">Glycosidase</keyword>
<dbReference type="EMBL" id="CP030139">
    <property type="protein sequence ID" value="AZB71475.1"/>
    <property type="molecule type" value="Genomic_DNA"/>
</dbReference>
<dbReference type="InterPro" id="IPR001764">
    <property type="entry name" value="Glyco_hydro_3_N"/>
</dbReference>
<dbReference type="Pfam" id="PF00933">
    <property type="entry name" value="Glyco_hydro_3"/>
    <property type="match status" value="1"/>
</dbReference>
<evidence type="ECO:0000256" key="3">
    <source>
        <dbReference type="ARBA" id="ARBA00012663"/>
    </source>
</evidence>
<gene>
    <name evidence="8" type="ORF">DOP62_00910</name>
</gene>
<protein>
    <recommendedName>
        <fullName evidence="3">beta-N-acetylhexosaminidase</fullName>
        <ecNumber evidence="3">3.2.1.52</ecNumber>
    </recommendedName>
</protein>
<evidence type="ECO:0000256" key="4">
    <source>
        <dbReference type="ARBA" id="ARBA00022801"/>
    </source>
</evidence>
<comment type="catalytic activity">
    <reaction evidence="1">
        <text>Hydrolysis of terminal non-reducing N-acetyl-D-hexosamine residues in N-acetyl-beta-D-hexosaminides.</text>
        <dbReference type="EC" id="3.2.1.52"/>
    </reaction>
</comment>
<keyword evidence="4 8" id="KW-0378">Hydrolase</keyword>
<dbReference type="InterPro" id="IPR050226">
    <property type="entry name" value="NagZ_Beta-hexosaminidase"/>
</dbReference>
<evidence type="ECO:0000256" key="1">
    <source>
        <dbReference type="ARBA" id="ARBA00001231"/>
    </source>
</evidence>
<evidence type="ECO:0000313" key="8">
    <source>
        <dbReference type="EMBL" id="AZB71475.1"/>
    </source>
</evidence>
<dbReference type="SUPFAM" id="SSF51445">
    <property type="entry name" value="(Trans)glycosidases"/>
    <property type="match status" value="1"/>
</dbReference>
<dbReference type="Pfam" id="PF18034">
    <property type="entry name" value="Bac_GH3_C"/>
    <property type="match status" value="1"/>
</dbReference>
<dbReference type="Proteomes" id="UP000267249">
    <property type="component" value="Chromosome"/>
</dbReference>
<dbReference type="EC" id="3.2.1.52" evidence="3"/>
<feature type="domain" description="Bacterial Glycosyl hydrolase family 3 C-terminal" evidence="7">
    <location>
        <begin position="399"/>
        <end position="530"/>
    </location>
</feature>
<evidence type="ECO:0000256" key="2">
    <source>
        <dbReference type="ARBA" id="ARBA00005336"/>
    </source>
</evidence>
<dbReference type="PANTHER" id="PTHR30480">
    <property type="entry name" value="BETA-HEXOSAMINIDASE-RELATED"/>
    <property type="match status" value="1"/>
</dbReference>
<dbReference type="RefSeq" id="WP_208674811.1">
    <property type="nucleotide sequence ID" value="NZ_CP030139.2"/>
</dbReference>
<evidence type="ECO:0000256" key="5">
    <source>
        <dbReference type="ARBA" id="ARBA00023295"/>
    </source>
</evidence>
<dbReference type="InterPro" id="IPR041518">
    <property type="entry name" value="Bac_GH3_C"/>
</dbReference>
<evidence type="ECO:0000259" key="6">
    <source>
        <dbReference type="Pfam" id="PF00933"/>
    </source>
</evidence>
<sequence>MSDRFLPDWQRLSLEQQIAQLLVVRTSGAYFDSQIAYPQYEAPRDRLQHWISELVVGGVILLGGNAAEVALRCQQLQEWATIPLLIAADIEEGVGQRFAGAVQFPPPLALSAIASQDPDRAQQLARSFGEITAAEAIAIGLNWILAPIVDINNNPANPVINVRAFGEDPETVSQLTTAFIAGAQQFPVLTTAKHFPGHGDTATDSHLELPIIPHDRSRLDAVELQPFRQAIAAGVDAVMTAHLSIPALDPDYPATLSPAVLQGLLRRDLGFEGLIVTDALVMQAIAAHYGPGEAARLAFEAGADILLMPADPEAAIQEIAEAICEGQIRYDRLEESLARIWRAKQKVCGARPASFLPHAWEQEPAIAIDLEAVSQLKYWAIAAEILTASQEHQGQPLALQSGINLIVGDRLWQAPYLSGAAPARQLPSDHSLQVQIWDTETGTTPILTQPTLVQWFIRGNPFRGSAGAKQVVETLLQQLLDQDQLLGLVIYGSPYIWRQWRSRLSTELPAIFSFGQTTQAQAIALNVIFQSTDALKSEEFTT</sequence>
<dbReference type="Gene3D" id="3.40.50.10870">
    <property type="entry name" value="Glycosyl hydrolase family 3"/>
    <property type="match status" value="1"/>
</dbReference>
<name>A0AAN1UTF9_SYNEL</name>
<dbReference type="InterPro" id="IPR036962">
    <property type="entry name" value="Glyco_hydro_3_N_sf"/>
</dbReference>
<dbReference type="PANTHER" id="PTHR30480:SF13">
    <property type="entry name" value="BETA-HEXOSAMINIDASE"/>
    <property type="match status" value="1"/>
</dbReference>
<dbReference type="GO" id="GO:0009254">
    <property type="term" value="P:peptidoglycan turnover"/>
    <property type="evidence" value="ECO:0007669"/>
    <property type="project" value="TreeGrafter"/>
</dbReference>
<feature type="domain" description="Glycoside hydrolase family 3 N-terminal" evidence="6">
    <location>
        <begin position="14"/>
        <end position="342"/>
    </location>
</feature>
<comment type="similarity">
    <text evidence="2">Belongs to the glycosyl hydrolase 3 family.</text>
</comment>
<dbReference type="AlphaFoldDB" id="A0AAN1UTF9"/>
<organism evidence="8 9">
    <name type="scientific">Synechococcus elongatus PCC 11801</name>
    <dbReference type="NCBI Taxonomy" id="2219813"/>
    <lineage>
        <taxon>Bacteria</taxon>
        <taxon>Bacillati</taxon>
        <taxon>Cyanobacteriota</taxon>
        <taxon>Cyanophyceae</taxon>
        <taxon>Synechococcales</taxon>
        <taxon>Synechococcaceae</taxon>
        <taxon>Synechococcus</taxon>
    </lineage>
</organism>
<dbReference type="GO" id="GO:0005975">
    <property type="term" value="P:carbohydrate metabolic process"/>
    <property type="evidence" value="ECO:0007669"/>
    <property type="project" value="InterPro"/>
</dbReference>
<dbReference type="GO" id="GO:0004563">
    <property type="term" value="F:beta-N-acetylhexosaminidase activity"/>
    <property type="evidence" value="ECO:0007669"/>
    <property type="project" value="UniProtKB-EC"/>
</dbReference>